<dbReference type="InterPro" id="IPR005181">
    <property type="entry name" value="SASA"/>
</dbReference>
<dbReference type="Pfam" id="PF03629">
    <property type="entry name" value="SASA"/>
    <property type="match status" value="1"/>
</dbReference>
<dbReference type="SUPFAM" id="SSF52266">
    <property type="entry name" value="SGNH hydrolase"/>
    <property type="match status" value="1"/>
</dbReference>
<reference evidence="3 4" key="1">
    <citation type="submission" date="2022-12" db="EMBL/GenBank/DDBJ databases">
        <title>Chromosome-level genome of Tegillarca granosa.</title>
        <authorList>
            <person name="Kim J."/>
        </authorList>
    </citation>
    <scope>NUCLEOTIDE SEQUENCE [LARGE SCALE GENOMIC DNA]</scope>
    <source>
        <strain evidence="3">Teg-2019</strain>
        <tissue evidence="3">Adductor muscle</tissue>
    </source>
</reference>
<keyword evidence="1" id="KW-0378">Hydrolase</keyword>
<gene>
    <name evidence="3" type="ORF">KUTeg_020846</name>
</gene>
<evidence type="ECO:0000313" key="3">
    <source>
        <dbReference type="EMBL" id="KAJ8301859.1"/>
    </source>
</evidence>
<comment type="caution">
    <text evidence="3">The sequence shown here is derived from an EMBL/GenBank/DDBJ whole genome shotgun (WGS) entry which is preliminary data.</text>
</comment>
<protein>
    <recommendedName>
        <fullName evidence="2">Sialate O-acetylesterase domain-containing protein</fullName>
    </recommendedName>
</protein>
<feature type="domain" description="Sialate O-acetylesterase" evidence="2">
    <location>
        <begin position="110"/>
        <end position="269"/>
    </location>
</feature>
<dbReference type="InterPro" id="IPR036514">
    <property type="entry name" value="SGNH_hydro_sf"/>
</dbReference>
<dbReference type="Proteomes" id="UP001217089">
    <property type="component" value="Unassembled WGS sequence"/>
</dbReference>
<accession>A0ABQ9EBJ4</accession>
<evidence type="ECO:0000259" key="2">
    <source>
        <dbReference type="Pfam" id="PF03629"/>
    </source>
</evidence>
<keyword evidence="4" id="KW-1185">Reference proteome</keyword>
<dbReference type="EMBL" id="JARBDR010000918">
    <property type="protein sequence ID" value="KAJ8301859.1"/>
    <property type="molecule type" value="Genomic_DNA"/>
</dbReference>
<name>A0ABQ9EBJ4_TEGGR</name>
<evidence type="ECO:0000256" key="1">
    <source>
        <dbReference type="ARBA" id="ARBA00022801"/>
    </source>
</evidence>
<dbReference type="InterPro" id="IPR039329">
    <property type="entry name" value="SIAE"/>
</dbReference>
<dbReference type="PANTHER" id="PTHR22901:SF0">
    <property type="entry name" value="SIALATE O-ACETYLESTERASE"/>
    <property type="match status" value="1"/>
</dbReference>
<sequence>MVIQKTNPTIWGYSQQVNDEVHIKINGKEVGHSNVQLSSTQEHTGIWQVNFPAPSEGHGPYTITAQSSNGSLTLHDVWFGDVWVCSGQSNMEYAIYGANSMSSFSAVCWLFGKYMSKHLNYPIGLVETNWGGTQIEAWSSPDALAACPTVIGKSNQIFPSSLWNGMVNPLLRNSIYGAIWYQGESNSNHYQQYACQFPTMIEDWRKKFNTASNHATNQDFPFGFVQLSAWRNQTISLGFPGIRWAQTANMGQVPNAQMKNVFMAVGMDLPDFSSPYGSIHPRYKHTIAERLVLSGYAVAYGHNNINYHGPFPSSFNHLQNNQIQIEYDNNANPIEVRTTNGFDVCCARHGHVCADNDHGWKETKIVSNDTTHIYLDGSVCNQNGLTSIGGVRYAWRESPCPFKKCAIYGLDNGLPGPPFIHSSAV</sequence>
<dbReference type="Gene3D" id="3.40.50.1110">
    <property type="entry name" value="SGNH hydrolase"/>
    <property type="match status" value="1"/>
</dbReference>
<evidence type="ECO:0000313" key="4">
    <source>
        <dbReference type="Proteomes" id="UP001217089"/>
    </source>
</evidence>
<dbReference type="PANTHER" id="PTHR22901">
    <property type="entry name" value="SIALATE O-ACETYLESTERASE"/>
    <property type="match status" value="1"/>
</dbReference>
<organism evidence="3 4">
    <name type="scientific">Tegillarca granosa</name>
    <name type="common">Malaysian cockle</name>
    <name type="synonym">Anadara granosa</name>
    <dbReference type="NCBI Taxonomy" id="220873"/>
    <lineage>
        <taxon>Eukaryota</taxon>
        <taxon>Metazoa</taxon>
        <taxon>Spiralia</taxon>
        <taxon>Lophotrochozoa</taxon>
        <taxon>Mollusca</taxon>
        <taxon>Bivalvia</taxon>
        <taxon>Autobranchia</taxon>
        <taxon>Pteriomorphia</taxon>
        <taxon>Arcoida</taxon>
        <taxon>Arcoidea</taxon>
        <taxon>Arcidae</taxon>
        <taxon>Tegillarca</taxon>
    </lineage>
</organism>
<proteinExistence type="predicted"/>